<protein>
    <submittedName>
        <fullName evidence="2">Uncharacterized protein</fullName>
    </submittedName>
</protein>
<name>A0AAD2K322_9AGAR</name>
<dbReference type="EMBL" id="CAVNYO010000405">
    <property type="protein sequence ID" value="CAK5276265.1"/>
    <property type="molecule type" value="Genomic_DNA"/>
</dbReference>
<organism evidence="2 3">
    <name type="scientific">Mycena citricolor</name>
    <dbReference type="NCBI Taxonomy" id="2018698"/>
    <lineage>
        <taxon>Eukaryota</taxon>
        <taxon>Fungi</taxon>
        <taxon>Dikarya</taxon>
        <taxon>Basidiomycota</taxon>
        <taxon>Agaricomycotina</taxon>
        <taxon>Agaricomycetes</taxon>
        <taxon>Agaricomycetidae</taxon>
        <taxon>Agaricales</taxon>
        <taxon>Marasmiineae</taxon>
        <taxon>Mycenaceae</taxon>
        <taxon>Mycena</taxon>
    </lineage>
</organism>
<keyword evidence="3" id="KW-1185">Reference proteome</keyword>
<evidence type="ECO:0000256" key="1">
    <source>
        <dbReference type="SAM" id="MobiDB-lite"/>
    </source>
</evidence>
<proteinExistence type="predicted"/>
<feature type="compositionally biased region" description="Polar residues" evidence="1">
    <location>
        <begin position="35"/>
        <end position="55"/>
    </location>
</feature>
<evidence type="ECO:0000313" key="3">
    <source>
        <dbReference type="Proteomes" id="UP001295794"/>
    </source>
</evidence>
<evidence type="ECO:0000313" key="2">
    <source>
        <dbReference type="EMBL" id="CAK5276265.1"/>
    </source>
</evidence>
<accession>A0AAD2K322</accession>
<dbReference type="Proteomes" id="UP001295794">
    <property type="component" value="Unassembled WGS sequence"/>
</dbReference>
<feature type="non-terminal residue" evidence="2">
    <location>
        <position position="1"/>
    </location>
</feature>
<sequence>QQASWRSFRGPLGIPTQSKSLPPDSWPFARADGPSRTTSPTSKCWLQTRGTTWSLPPTARASTRRGNRTTSSSSSWSADSAAKLQA</sequence>
<feature type="compositionally biased region" description="Low complexity" evidence="1">
    <location>
        <begin position="68"/>
        <end position="86"/>
    </location>
</feature>
<comment type="caution">
    <text evidence="2">The sequence shown here is derived from an EMBL/GenBank/DDBJ whole genome shotgun (WGS) entry which is preliminary data.</text>
</comment>
<reference evidence="2" key="1">
    <citation type="submission" date="2023-11" db="EMBL/GenBank/DDBJ databases">
        <authorList>
            <person name="De Vega J J."/>
            <person name="De Vega J J."/>
        </authorList>
    </citation>
    <scope>NUCLEOTIDE SEQUENCE</scope>
</reference>
<gene>
    <name evidence="2" type="ORF">MYCIT1_LOCUS24381</name>
</gene>
<feature type="non-terminal residue" evidence="2">
    <location>
        <position position="86"/>
    </location>
</feature>
<dbReference type="AlphaFoldDB" id="A0AAD2K322"/>
<feature type="region of interest" description="Disordered" evidence="1">
    <location>
        <begin position="1"/>
        <end position="86"/>
    </location>
</feature>